<comment type="caution">
    <text evidence="1">The sequence shown here is derived from an EMBL/GenBank/DDBJ whole genome shotgun (WGS) entry which is preliminary data.</text>
</comment>
<reference evidence="1" key="1">
    <citation type="submission" date="2020-05" db="EMBL/GenBank/DDBJ databases">
        <title>Large-scale comparative analyses of tick genomes elucidate their genetic diversity and vector capacities.</title>
        <authorList>
            <person name="Jia N."/>
            <person name="Wang J."/>
            <person name="Shi W."/>
            <person name="Du L."/>
            <person name="Sun Y."/>
            <person name="Zhan W."/>
            <person name="Jiang J."/>
            <person name="Wang Q."/>
            <person name="Zhang B."/>
            <person name="Ji P."/>
            <person name="Sakyi L.B."/>
            <person name="Cui X."/>
            <person name="Yuan T."/>
            <person name="Jiang B."/>
            <person name="Yang W."/>
            <person name="Lam T.T.-Y."/>
            <person name="Chang Q."/>
            <person name="Ding S."/>
            <person name="Wang X."/>
            <person name="Zhu J."/>
            <person name="Ruan X."/>
            <person name="Zhao L."/>
            <person name="Wei J."/>
            <person name="Que T."/>
            <person name="Du C."/>
            <person name="Cheng J."/>
            <person name="Dai P."/>
            <person name="Han X."/>
            <person name="Huang E."/>
            <person name="Gao Y."/>
            <person name="Liu J."/>
            <person name="Shao H."/>
            <person name="Ye R."/>
            <person name="Li L."/>
            <person name="Wei W."/>
            <person name="Wang X."/>
            <person name="Wang C."/>
            <person name="Yang T."/>
            <person name="Huo Q."/>
            <person name="Li W."/>
            <person name="Guo W."/>
            <person name="Chen H."/>
            <person name="Zhou L."/>
            <person name="Ni X."/>
            <person name="Tian J."/>
            <person name="Zhou Y."/>
            <person name="Sheng Y."/>
            <person name="Liu T."/>
            <person name="Pan Y."/>
            <person name="Xia L."/>
            <person name="Li J."/>
            <person name="Zhao F."/>
            <person name="Cao W."/>
        </authorList>
    </citation>
    <scope>NUCLEOTIDE SEQUENCE</scope>
    <source>
        <strain evidence="1">Hyas-2018</strain>
    </source>
</reference>
<accession>A0ACB7TMV1</accession>
<dbReference type="Proteomes" id="UP000821845">
    <property type="component" value="Chromosome 1"/>
</dbReference>
<dbReference type="EMBL" id="CM023481">
    <property type="protein sequence ID" value="KAH6948365.1"/>
    <property type="molecule type" value="Genomic_DNA"/>
</dbReference>
<name>A0ACB7TMV1_HYAAI</name>
<gene>
    <name evidence="1" type="ORF">HPB50_023797</name>
</gene>
<evidence type="ECO:0000313" key="2">
    <source>
        <dbReference type="Proteomes" id="UP000821845"/>
    </source>
</evidence>
<keyword evidence="2" id="KW-1185">Reference proteome</keyword>
<organism evidence="1 2">
    <name type="scientific">Hyalomma asiaticum</name>
    <name type="common">Tick</name>
    <dbReference type="NCBI Taxonomy" id="266040"/>
    <lineage>
        <taxon>Eukaryota</taxon>
        <taxon>Metazoa</taxon>
        <taxon>Ecdysozoa</taxon>
        <taxon>Arthropoda</taxon>
        <taxon>Chelicerata</taxon>
        <taxon>Arachnida</taxon>
        <taxon>Acari</taxon>
        <taxon>Parasitiformes</taxon>
        <taxon>Ixodida</taxon>
        <taxon>Ixodoidea</taxon>
        <taxon>Ixodidae</taxon>
        <taxon>Hyalomminae</taxon>
        <taxon>Hyalomma</taxon>
    </lineage>
</organism>
<proteinExistence type="predicted"/>
<evidence type="ECO:0000313" key="1">
    <source>
        <dbReference type="EMBL" id="KAH6948365.1"/>
    </source>
</evidence>
<sequence length="99" mass="10735">MLRAAAPAAKTRRHASFMDSGGNGESSKRPATRSVFLKDCHSRTARRELTAAGARAQVAGPRLTNQRVQVPRTARWLAPDRRALISSGTSEVFYTVATP</sequence>
<protein>
    <submittedName>
        <fullName evidence="1">Uncharacterized protein</fullName>
    </submittedName>
</protein>